<organism evidence="2 3">
    <name type="scientific">Candida metapsilosis</name>
    <dbReference type="NCBI Taxonomy" id="273372"/>
    <lineage>
        <taxon>Eukaryota</taxon>
        <taxon>Fungi</taxon>
        <taxon>Dikarya</taxon>
        <taxon>Ascomycota</taxon>
        <taxon>Saccharomycotina</taxon>
        <taxon>Pichiomycetes</taxon>
        <taxon>Debaryomycetaceae</taxon>
        <taxon>Candida/Lodderomyces clade</taxon>
        <taxon>Candida</taxon>
    </lineage>
</organism>
<reference evidence="2 3" key="1">
    <citation type="submission" date="2020-12" db="EMBL/GenBank/DDBJ databases">
        <title>Effect of drift, selection, and recombination on the evolution of hybrid genomes in Candida yeast pathogens.</title>
        <authorList>
            <person name="Mixao V."/>
            <person name="Ksiezopolska E."/>
            <person name="Saus E."/>
            <person name="Boekhout T."/>
            <person name="Gacser A."/>
            <person name="Gabaldon T."/>
        </authorList>
    </citation>
    <scope>NUCLEOTIDE SEQUENCE [LARGE SCALE GENOMIC DNA]</scope>
    <source>
        <strain evidence="2 3">BP57</strain>
    </source>
</reference>
<evidence type="ECO:0000313" key="3">
    <source>
        <dbReference type="Proteomes" id="UP000669133"/>
    </source>
</evidence>
<dbReference type="EMBL" id="JAEOAQ010000005">
    <property type="protein sequence ID" value="KAG5418258.1"/>
    <property type="molecule type" value="Genomic_DNA"/>
</dbReference>
<dbReference type="RefSeq" id="XP_067547374.1">
    <property type="nucleotide sequence ID" value="XM_067692787.1"/>
</dbReference>
<evidence type="ECO:0000313" key="2">
    <source>
        <dbReference type="EMBL" id="KAG5418258.1"/>
    </source>
</evidence>
<name>A0A8H7ZAG7_9ASCO</name>
<dbReference type="GeneID" id="93652415"/>
<dbReference type="OrthoDB" id="4026088at2759"/>
<sequence>MFIGTRKKSAHYPCFFNTTAQTTLHLILLVLPTLLLIVSGSPINGKNNKVDTLEKIIKHNSTSYPILPLLIINENKNESSSNGNNNNNNNSTFALIQGTKLERESTSSGWQINAGVYLEKSIGDGHSTMWESSSDDDSSDEDLGGWGWAKGAGKSKSKKKFSMLSHSMEAPQLSSHVDVVNGTSGNGSATIRLFSHDGVLGIDQSTLDSLAESELAMVGTKFKSKNQHSWSEKGDTRDNKELPRGDGCDDDDDDDNDDGRLRSDASYIWNKVYDLVKLYVLVLWMVFEG</sequence>
<feature type="compositionally biased region" description="Acidic residues" evidence="1">
    <location>
        <begin position="248"/>
        <end position="257"/>
    </location>
</feature>
<feature type="region of interest" description="Disordered" evidence="1">
    <location>
        <begin position="128"/>
        <end position="153"/>
    </location>
</feature>
<feature type="compositionally biased region" description="Basic and acidic residues" evidence="1">
    <location>
        <begin position="230"/>
        <end position="247"/>
    </location>
</feature>
<gene>
    <name evidence="2" type="ORF">I9W82_003786</name>
</gene>
<dbReference type="Proteomes" id="UP000669133">
    <property type="component" value="Unassembled WGS sequence"/>
</dbReference>
<proteinExistence type="predicted"/>
<feature type="compositionally biased region" description="Acidic residues" evidence="1">
    <location>
        <begin position="133"/>
        <end position="143"/>
    </location>
</feature>
<feature type="region of interest" description="Disordered" evidence="1">
    <location>
        <begin position="226"/>
        <end position="260"/>
    </location>
</feature>
<dbReference type="AlphaFoldDB" id="A0A8H7ZAG7"/>
<protein>
    <submittedName>
        <fullName evidence="2">Uncharacterized protein</fullName>
    </submittedName>
</protein>
<keyword evidence="3" id="KW-1185">Reference proteome</keyword>
<accession>A0A8H7ZAG7</accession>
<comment type="caution">
    <text evidence="2">The sequence shown here is derived from an EMBL/GenBank/DDBJ whole genome shotgun (WGS) entry which is preliminary data.</text>
</comment>
<evidence type="ECO:0000256" key="1">
    <source>
        <dbReference type="SAM" id="MobiDB-lite"/>
    </source>
</evidence>